<dbReference type="InterPro" id="IPR036388">
    <property type="entry name" value="WH-like_DNA-bd_sf"/>
</dbReference>
<evidence type="ECO:0000313" key="2">
    <source>
        <dbReference type="EMBL" id="GGH20508.1"/>
    </source>
</evidence>
<name>A0ABQ1YDK9_9BACL</name>
<proteinExistence type="predicted"/>
<sequence>MIKYNIPVEAALEVIAGKWKVVILCYLTKKTRRTGELERLMPELEIRFSEKNLIIK</sequence>
<accession>A0ABQ1YDK9</accession>
<feature type="domain" description="HTH hxlR-type" evidence="1">
    <location>
        <begin position="6"/>
        <end position="56"/>
    </location>
</feature>
<dbReference type="Proteomes" id="UP000659344">
    <property type="component" value="Unassembled WGS sequence"/>
</dbReference>
<evidence type="ECO:0000259" key="1">
    <source>
        <dbReference type="PROSITE" id="PS51118"/>
    </source>
</evidence>
<evidence type="ECO:0000313" key="3">
    <source>
        <dbReference type="Proteomes" id="UP000659344"/>
    </source>
</evidence>
<dbReference type="SUPFAM" id="SSF46785">
    <property type="entry name" value="Winged helix' DNA-binding domain"/>
    <property type="match status" value="1"/>
</dbReference>
<dbReference type="Pfam" id="PF01638">
    <property type="entry name" value="HxlR"/>
    <property type="match status" value="1"/>
</dbReference>
<protein>
    <recommendedName>
        <fullName evidence="1">HTH hxlR-type domain-containing protein</fullName>
    </recommendedName>
</protein>
<dbReference type="EMBL" id="BMFT01000001">
    <property type="protein sequence ID" value="GGH20508.1"/>
    <property type="molecule type" value="Genomic_DNA"/>
</dbReference>
<dbReference type="InterPro" id="IPR002577">
    <property type="entry name" value="HTH_HxlR"/>
</dbReference>
<reference evidence="3" key="1">
    <citation type="journal article" date="2019" name="Int. J. Syst. Evol. Microbiol.">
        <title>The Global Catalogue of Microorganisms (GCM) 10K type strain sequencing project: providing services to taxonomists for standard genome sequencing and annotation.</title>
        <authorList>
            <consortium name="The Broad Institute Genomics Platform"/>
            <consortium name="The Broad Institute Genome Sequencing Center for Infectious Disease"/>
            <person name="Wu L."/>
            <person name="Ma J."/>
        </authorList>
    </citation>
    <scope>NUCLEOTIDE SEQUENCE [LARGE SCALE GENOMIC DNA]</scope>
    <source>
        <strain evidence="3">CGMCC 1.12769</strain>
    </source>
</reference>
<dbReference type="Gene3D" id="1.10.10.10">
    <property type="entry name" value="Winged helix-like DNA-binding domain superfamily/Winged helix DNA-binding domain"/>
    <property type="match status" value="1"/>
</dbReference>
<dbReference type="InterPro" id="IPR036390">
    <property type="entry name" value="WH_DNA-bd_sf"/>
</dbReference>
<keyword evidence="3" id="KW-1185">Reference proteome</keyword>
<dbReference type="PROSITE" id="PS51118">
    <property type="entry name" value="HTH_HXLR"/>
    <property type="match status" value="1"/>
</dbReference>
<organism evidence="2 3">
    <name type="scientific">Paenibacillus segetis</name>
    <dbReference type="NCBI Taxonomy" id="1325360"/>
    <lineage>
        <taxon>Bacteria</taxon>
        <taxon>Bacillati</taxon>
        <taxon>Bacillota</taxon>
        <taxon>Bacilli</taxon>
        <taxon>Bacillales</taxon>
        <taxon>Paenibacillaceae</taxon>
        <taxon>Paenibacillus</taxon>
    </lineage>
</organism>
<comment type="caution">
    <text evidence="2">The sequence shown here is derived from an EMBL/GenBank/DDBJ whole genome shotgun (WGS) entry which is preliminary data.</text>
</comment>
<gene>
    <name evidence="2" type="ORF">GCM10008013_17920</name>
</gene>